<dbReference type="RefSeq" id="WP_078692762.1">
    <property type="nucleotide sequence ID" value="NZ_FUWX01000004.1"/>
</dbReference>
<evidence type="ECO:0000259" key="8">
    <source>
        <dbReference type="Pfam" id="PF01618"/>
    </source>
</evidence>
<evidence type="ECO:0000256" key="5">
    <source>
        <dbReference type="ARBA" id="ARBA00023136"/>
    </source>
</evidence>
<dbReference type="EMBL" id="FUWX01000004">
    <property type="protein sequence ID" value="SJZ35737.1"/>
    <property type="molecule type" value="Genomic_DNA"/>
</dbReference>
<dbReference type="PANTHER" id="PTHR30625">
    <property type="entry name" value="PROTEIN TOLQ"/>
    <property type="match status" value="1"/>
</dbReference>
<comment type="similarity">
    <text evidence="6">Belongs to the exbB/tolQ family.</text>
</comment>
<keyword evidence="3 7" id="KW-0812">Transmembrane</keyword>
<evidence type="ECO:0000256" key="2">
    <source>
        <dbReference type="ARBA" id="ARBA00022475"/>
    </source>
</evidence>
<comment type="subcellular location">
    <subcellularLocation>
        <location evidence="1">Cell membrane</location>
        <topology evidence="1">Multi-pass membrane protein</topology>
    </subcellularLocation>
    <subcellularLocation>
        <location evidence="6">Membrane</location>
        <topology evidence="6">Multi-pass membrane protein</topology>
    </subcellularLocation>
</comment>
<keyword evidence="4 7" id="KW-1133">Transmembrane helix</keyword>
<dbReference type="STRING" id="180163.SAMN02745174_00215"/>
<dbReference type="PANTHER" id="PTHR30625:SF11">
    <property type="entry name" value="MOTA_TOLQ_EXBB PROTON CHANNEL DOMAIN-CONTAINING PROTEIN"/>
    <property type="match status" value="1"/>
</dbReference>
<sequence>MYWLTNGGILMYFILLMSIIGLAVIIERFIYFKANQQITMVKLRPMLREALEKQDIKGAISTLGNTKSSTARVLREILAFWYQTKTTNIISLEEKGREAALAQIPQLERNMWILSIVAHTTPLIGLLGTVTGMIKAFQAVSIYGTGDPSVLANGISQALFTTAGGLIVAIPALIFYNYFNRKIDEQINEMEKGSAELINYFRK</sequence>
<keyword evidence="6" id="KW-0653">Protein transport</keyword>
<gene>
    <name evidence="9" type="ORF">SAMN02745174_00215</name>
</gene>
<proteinExistence type="inferred from homology"/>
<keyword evidence="10" id="KW-1185">Reference proteome</keyword>
<evidence type="ECO:0000313" key="9">
    <source>
        <dbReference type="EMBL" id="SJZ35737.1"/>
    </source>
</evidence>
<accession>A0A1T4K095</accession>
<dbReference type="GO" id="GO:0005886">
    <property type="term" value="C:plasma membrane"/>
    <property type="evidence" value="ECO:0007669"/>
    <property type="project" value="UniProtKB-SubCell"/>
</dbReference>
<reference evidence="9 10" key="1">
    <citation type="submission" date="2017-02" db="EMBL/GenBank/DDBJ databases">
        <authorList>
            <person name="Peterson S.W."/>
        </authorList>
    </citation>
    <scope>NUCLEOTIDE SEQUENCE [LARGE SCALE GENOMIC DNA]</scope>
    <source>
        <strain evidence="9 10">ATCC 700028</strain>
    </source>
</reference>
<keyword evidence="2" id="KW-1003">Cell membrane</keyword>
<dbReference type="Pfam" id="PF01618">
    <property type="entry name" value="MotA_ExbB"/>
    <property type="match status" value="1"/>
</dbReference>
<dbReference type="GO" id="GO:0017038">
    <property type="term" value="P:protein import"/>
    <property type="evidence" value="ECO:0007669"/>
    <property type="project" value="TreeGrafter"/>
</dbReference>
<protein>
    <submittedName>
        <fullName evidence="9">Biopolymer transport protein ExbB</fullName>
    </submittedName>
</protein>
<keyword evidence="5 7" id="KW-0472">Membrane</keyword>
<dbReference type="Proteomes" id="UP000191153">
    <property type="component" value="Unassembled WGS sequence"/>
</dbReference>
<dbReference type="AlphaFoldDB" id="A0A1T4K095"/>
<dbReference type="OrthoDB" id="4045at2"/>
<dbReference type="InterPro" id="IPR002898">
    <property type="entry name" value="MotA_ExbB_proton_chnl"/>
</dbReference>
<evidence type="ECO:0000256" key="1">
    <source>
        <dbReference type="ARBA" id="ARBA00004651"/>
    </source>
</evidence>
<evidence type="ECO:0000313" key="10">
    <source>
        <dbReference type="Proteomes" id="UP000191153"/>
    </source>
</evidence>
<name>A0A1T4K095_9FUSO</name>
<keyword evidence="6" id="KW-0813">Transport</keyword>
<feature type="domain" description="MotA/TolQ/ExbB proton channel" evidence="8">
    <location>
        <begin position="84"/>
        <end position="191"/>
    </location>
</feature>
<organism evidence="9 10">
    <name type="scientific">Cetobacterium ceti</name>
    <dbReference type="NCBI Taxonomy" id="180163"/>
    <lineage>
        <taxon>Bacteria</taxon>
        <taxon>Fusobacteriati</taxon>
        <taxon>Fusobacteriota</taxon>
        <taxon>Fusobacteriia</taxon>
        <taxon>Fusobacteriales</taxon>
        <taxon>Fusobacteriaceae</taxon>
        <taxon>Cetobacterium</taxon>
    </lineage>
</organism>
<evidence type="ECO:0000256" key="6">
    <source>
        <dbReference type="RuleBase" id="RU004057"/>
    </source>
</evidence>
<evidence type="ECO:0000256" key="4">
    <source>
        <dbReference type="ARBA" id="ARBA00022989"/>
    </source>
</evidence>
<feature type="transmembrane region" description="Helical" evidence="7">
    <location>
        <begin position="154"/>
        <end position="179"/>
    </location>
</feature>
<evidence type="ECO:0000256" key="7">
    <source>
        <dbReference type="SAM" id="Phobius"/>
    </source>
</evidence>
<evidence type="ECO:0000256" key="3">
    <source>
        <dbReference type="ARBA" id="ARBA00022692"/>
    </source>
</evidence>
<dbReference type="InterPro" id="IPR050790">
    <property type="entry name" value="ExbB/TolQ_transport"/>
</dbReference>
<feature type="transmembrane region" description="Helical" evidence="7">
    <location>
        <begin position="111"/>
        <end position="134"/>
    </location>
</feature>
<feature type="transmembrane region" description="Helical" evidence="7">
    <location>
        <begin position="12"/>
        <end position="32"/>
    </location>
</feature>